<keyword evidence="3" id="KW-1185">Reference proteome</keyword>
<feature type="region of interest" description="Disordered" evidence="1">
    <location>
        <begin position="266"/>
        <end position="299"/>
    </location>
</feature>
<accession>A0A813FE37</accession>
<dbReference type="AlphaFoldDB" id="A0A813FE37"/>
<dbReference type="OrthoDB" id="10559690at2759"/>
<name>A0A813FE37_POLGL</name>
<dbReference type="Proteomes" id="UP000654075">
    <property type="component" value="Unassembled WGS sequence"/>
</dbReference>
<gene>
    <name evidence="2" type="ORF">PGLA1383_LOCUS30258</name>
</gene>
<evidence type="ECO:0000256" key="1">
    <source>
        <dbReference type="SAM" id="MobiDB-lite"/>
    </source>
</evidence>
<comment type="caution">
    <text evidence="2">The sequence shown here is derived from an EMBL/GenBank/DDBJ whole genome shotgun (WGS) entry which is preliminary data.</text>
</comment>
<sequence length="342" mass="37595">MAKRGPAELPYDLPVSLKRAKAEYEPRLSAEAVCRERPEEVPVSIQVAAALKSDDRARWMTRALKSMASGSSRPSDLFDVISHSRFSAGVSGGLAQKMLEELHRYLEHFPEKLRQVLLSGNFPLAEAAAAARAGKTTVVDGEAAETADGIMARCVDFVRQNESAIQAVHDLEARTFQVELKRLSQQQVWGITWARPAFEARRRVVQGIVPETPAHRWNVEQEQTGDGRSIHEGDELIAMNGQRSWEAMATIRDLLEARLTFVESCGSDAAPAGPSERSAEGIATDRQQEDADSPPAFRLGDYTLDASGSGWWGHASGQWLFSKSEGVYFQTATGNLFLEDPV</sequence>
<evidence type="ECO:0000313" key="3">
    <source>
        <dbReference type="Proteomes" id="UP000654075"/>
    </source>
</evidence>
<protein>
    <submittedName>
        <fullName evidence="2">Uncharacterized protein</fullName>
    </submittedName>
</protein>
<feature type="non-terminal residue" evidence="2">
    <location>
        <position position="342"/>
    </location>
</feature>
<organism evidence="2 3">
    <name type="scientific">Polarella glacialis</name>
    <name type="common">Dinoflagellate</name>
    <dbReference type="NCBI Taxonomy" id="89957"/>
    <lineage>
        <taxon>Eukaryota</taxon>
        <taxon>Sar</taxon>
        <taxon>Alveolata</taxon>
        <taxon>Dinophyceae</taxon>
        <taxon>Suessiales</taxon>
        <taxon>Suessiaceae</taxon>
        <taxon>Polarella</taxon>
    </lineage>
</organism>
<proteinExistence type="predicted"/>
<evidence type="ECO:0000313" key="2">
    <source>
        <dbReference type="EMBL" id="CAE8612462.1"/>
    </source>
</evidence>
<dbReference type="EMBL" id="CAJNNV010025122">
    <property type="protein sequence ID" value="CAE8612462.1"/>
    <property type="molecule type" value="Genomic_DNA"/>
</dbReference>
<reference evidence="2" key="1">
    <citation type="submission" date="2021-02" db="EMBL/GenBank/DDBJ databases">
        <authorList>
            <person name="Dougan E. K."/>
            <person name="Rhodes N."/>
            <person name="Thang M."/>
            <person name="Chan C."/>
        </authorList>
    </citation>
    <scope>NUCLEOTIDE SEQUENCE</scope>
</reference>